<evidence type="ECO:0000256" key="2">
    <source>
        <dbReference type="ARBA" id="ARBA00023043"/>
    </source>
</evidence>
<keyword evidence="1" id="KW-0677">Repeat</keyword>
<accession>A0A978VLR1</accession>
<dbReference type="PANTHER" id="PTHR24186">
    <property type="entry name" value="PROTEIN PHOSPHATASE 1 REGULATORY SUBUNIT"/>
    <property type="match status" value="1"/>
</dbReference>
<keyword evidence="2" id="KW-0040">ANK repeat</keyword>
<dbReference type="InterPro" id="IPR036770">
    <property type="entry name" value="Ankyrin_rpt-contain_sf"/>
</dbReference>
<reference evidence="3" key="1">
    <citation type="journal article" date="2021" name="Front. Plant Sci.">
        <title>Chromosome-Scale Genome Assembly for Chinese Sour Jujube and Insights Into Its Genome Evolution and Domestication Signature.</title>
        <authorList>
            <person name="Shen L.-Y."/>
            <person name="Luo H."/>
            <person name="Wang X.-L."/>
            <person name="Wang X.-M."/>
            <person name="Qiu X.-J."/>
            <person name="Liu H."/>
            <person name="Zhou S.-S."/>
            <person name="Jia K.-H."/>
            <person name="Nie S."/>
            <person name="Bao Y.-T."/>
            <person name="Zhang R.-G."/>
            <person name="Yun Q.-Z."/>
            <person name="Chai Y.-H."/>
            <person name="Lu J.-Y."/>
            <person name="Li Y."/>
            <person name="Zhao S.-W."/>
            <person name="Mao J.-F."/>
            <person name="Jia S.-G."/>
            <person name="Mao Y.-M."/>
        </authorList>
    </citation>
    <scope>NUCLEOTIDE SEQUENCE</scope>
    <source>
        <strain evidence="3">AT0</strain>
        <tissue evidence="3">Leaf</tissue>
    </source>
</reference>
<sequence length="207" mass="23051">MDKDIKRASSLLPDPPPRNVYASISVSVYGTYRVIRLAHDIGFRDDATKIEVEELAPDLCLENSCACYAAFFLHAADQYNEGMSALQITAEQGHVNVMELIISYKPDARDLVDNRGCNPLHVATVNANLNAVTFILKKPRLESLINAVDNEANTPLHLAAGRNKYSIITILVNDIRVHKKTQNHNFQKPIDLIQTNPNIGSFTRQVV</sequence>
<dbReference type="PANTHER" id="PTHR24186:SF50">
    <property type="entry name" value="ANKYRIN REPEAT-CONTAINING PROTEIN ITN1-LIKE ISOFORM X1"/>
    <property type="match status" value="1"/>
</dbReference>
<dbReference type="Gene3D" id="1.25.40.20">
    <property type="entry name" value="Ankyrin repeat-containing domain"/>
    <property type="match status" value="1"/>
</dbReference>
<dbReference type="EMBL" id="JAEACU010000004">
    <property type="protein sequence ID" value="KAH7534030.1"/>
    <property type="molecule type" value="Genomic_DNA"/>
</dbReference>
<dbReference type="Pfam" id="PF00023">
    <property type="entry name" value="Ank"/>
    <property type="match status" value="1"/>
</dbReference>
<evidence type="ECO:0000313" key="4">
    <source>
        <dbReference type="Proteomes" id="UP000813462"/>
    </source>
</evidence>
<comment type="caution">
    <text evidence="3">The sequence shown here is derived from an EMBL/GenBank/DDBJ whole genome shotgun (WGS) entry which is preliminary data.</text>
</comment>
<evidence type="ECO:0000256" key="1">
    <source>
        <dbReference type="ARBA" id="ARBA00022737"/>
    </source>
</evidence>
<evidence type="ECO:0000313" key="3">
    <source>
        <dbReference type="EMBL" id="KAH7534030.1"/>
    </source>
</evidence>
<gene>
    <name evidence="3" type="ORF">FEM48_Zijuj04G0194400</name>
</gene>
<dbReference type="Pfam" id="PF12796">
    <property type="entry name" value="Ank_2"/>
    <property type="match status" value="1"/>
</dbReference>
<dbReference type="SMART" id="SM00248">
    <property type="entry name" value="ANK"/>
    <property type="match status" value="3"/>
</dbReference>
<dbReference type="SUPFAM" id="SSF48403">
    <property type="entry name" value="Ankyrin repeat"/>
    <property type="match status" value="1"/>
</dbReference>
<dbReference type="Proteomes" id="UP000813462">
    <property type="component" value="Unassembled WGS sequence"/>
</dbReference>
<proteinExistence type="predicted"/>
<dbReference type="AlphaFoldDB" id="A0A978VLR1"/>
<name>A0A978VLR1_ZIZJJ</name>
<dbReference type="InterPro" id="IPR002110">
    <property type="entry name" value="Ankyrin_rpt"/>
</dbReference>
<dbReference type="GO" id="GO:0005886">
    <property type="term" value="C:plasma membrane"/>
    <property type="evidence" value="ECO:0007669"/>
    <property type="project" value="TreeGrafter"/>
</dbReference>
<protein>
    <submittedName>
        <fullName evidence="3">Uncharacterized protein</fullName>
    </submittedName>
</protein>
<organism evidence="3 4">
    <name type="scientific">Ziziphus jujuba var. spinosa</name>
    <dbReference type="NCBI Taxonomy" id="714518"/>
    <lineage>
        <taxon>Eukaryota</taxon>
        <taxon>Viridiplantae</taxon>
        <taxon>Streptophyta</taxon>
        <taxon>Embryophyta</taxon>
        <taxon>Tracheophyta</taxon>
        <taxon>Spermatophyta</taxon>
        <taxon>Magnoliopsida</taxon>
        <taxon>eudicotyledons</taxon>
        <taxon>Gunneridae</taxon>
        <taxon>Pentapetalae</taxon>
        <taxon>rosids</taxon>
        <taxon>fabids</taxon>
        <taxon>Rosales</taxon>
        <taxon>Rhamnaceae</taxon>
        <taxon>Paliureae</taxon>
        <taxon>Ziziphus</taxon>
    </lineage>
</organism>